<gene>
    <name evidence="5" type="ORF">LAB08_R15880</name>
</gene>
<dbReference type="Pfam" id="PF26294">
    <property type="entry name" value="SpaO_N"/>
    <property type="match status" value="1"/>
</dbReference>
<keyword evidence="5" id="KW-0969">Cilium</keyword>
<dbReference type="InterPro" id="IPR001543">
    <property type="entry name" value="FliN-like_C"/>
</dbReference>
<reference evidence="5 6" key="1">
    <citation type="submission" date="2016-04" db="EMBL/GenBank/DDBJ databases">
        <title>Complete genome sequence of Pseudomonas sp. LAB-08 isolated from TCE contaminated aquifer soil.</title>
        <authorList>
            <person name="Dohra H."/>
            <person name="Suzuki K."/>
            <person name="Fatma A."/>
            <person name="Inuzuka Y."/>
            <person name="Honjo M."/>
            <person name="Tashiro Y."/>
            <person name="Futamata H."/>
        </authorList>
    </citation>
    <scope>NUCLEOTIDE SEQUENCE [LARGE SCALE GENOMIC DNA]</scope>
    <source>
        <strain evidence="5 6">LAB-08</strain>
    </source>
</reference>
<dbReference type="PANTHER" id="PTHR30034">
    <property type="entry name" value="FLAGELLAR MOTOR SWITCH PROTEIN FLIM"/>
    <property type="match status" value="1"/>
</dbReference>
<dbReference type="InterPro" id="IPR058805">
    <property type="entry name" value="SpaO_FliMN_C_rel"/>
</dbReference>
<feature type="domain" description="Flagellar motor switch protein FliN-like C-terminal" evidence="2">
    <location>
        <begin position="199"/>
        <end position="267"/>
    </location>
</feature>
<evidence type="ECO:0000313" key="6">
    <source>
        <dbReference type="Proteomes" id="UP000218595"/>
    </source>
</evidence>
<name>A0ABM7RMR7_9PSED</name>
<proteinExistence type="inferred from homology"/>
<keyword evidence="6" id="KW-1185">Reference proteome</keyword>
<evidence type="ECO:0000313" key="5">
    <source>
        <dbReference type="EMBL" id="BCX66964.1"/>
    </source>
</evidence>
<sequence>MERLQRQSGYLRFRAQGDGGDWRGLIVARDWLHHLLPELQSLLAVECPVASIAGLFRAVPRPLPLAVEALHYRALTDVELVDPKELPTHDVPWLDTPGGRVWLTQLPPARAAHITLGPECWLSELPLRLELMLGVSHLSPASRTRLKEGDVLRIIQRTHQCWLADRCLGVFTFHEKGIHMQSTMVEANQQDTPDPGIDLGSLSVRLEFVLASQQIDLASLSQIIEGQLIPLADDAAHHIEIRANGKCVARGELVQLEEQLGVELLEVYRNIRNE</sequence>
<dbReference type="EMBL" id="AP017423">
    <property type="protein sequence ID" value="BCX66964.1"/>
    <property type="molecule type" value="Genomic_DNA"/>
</dbReference>
<organism evidence="5 6">
    <name type="scientific">Pseudomonas izuensis</name>
    <dbReference type="NCBI Taxonomy" id="2684212"/>
    <lineage>
        <taxon>Bacteria</taxon>
        <taxon>Pseudomonadati</taxon>
        <taxon>Pseudomonadota</taxon>
        <taxon>Gammaproteobacteria</taxon>
        <taxon>Pseudomonadales</taxon>
        <taxon>Pseudomonadaceae</taxon>
        <taxon>Pseudomonas</taxon>
    </lineage>
</organism>
<protein>
    <submittedName>
        <fullName evidence="5">FliM/FliN family flagellar motor switch protein</fullName>
    </submittedName>
</protein>
<dbReference type="Proteomes" id="UP000218595">
    <property type="component" value="Chromosome"/>
</dbReference>
<dbReference type="InterPro" id="IPR058804">
    <property type="entry name" value="SpaO_N"/>
</dbReference>
<evidence type="ECO:0000259" key="3">
    <source>
        <dbReference type="Pfam" id="PF26294"/>
    </source>
</evidence>
<feature type="domain" description="SpaO FliM/N C-terminal related" evidence="4">
    <location>
        <begin position="122"/>
        <end position="182"/>
    </location>
</feature>
<keyword evidence="5" id="KW-0282">Flagellum</keyword>
<keyword evidence="5" id="KW-0966">Cell projection</keyword>
<evidence type="ECO:0000259" key="4">
    <source>
        <dbReference type="Pfam" id="PF26304"/>
    </source>
</evidence>
<accession>A0ABM7RMR7</accession>
<dbReference type="Pfam" id="PF26304">
    <property type="entry name" value="FliMN_C_rel"/>
    <property type="match status" value="1"/>
</dbReference>
<dbReference type="Pfam" id="PF01052">
    <property type="entry name" value="FliMN_C"/>
    <property type="match status" value="1"/>
</dbReference>
<dbReference type="PANTHER" id="PTHR30034:SF5">
    <property type="entry name" value="SECRETION SYSTEM APPARATUS PROTEIN SSAQ"/>
    <property type="match status" value="1"/>
</dbReference>
<comment type="similarity">
    <text evidence="1">Belongs to the FliN/MopA/SpaO family.</text>
</comment>
<evidence type="ECO:0000256" key="1">
    <source>
        <dbReference type="ARBA" id="ARBA00009226"/>
    </source>
</evidence>
<feature type="domain" description="SpaO N-terminal" evidence="3">
    <location>
        <begin position="4"/>
        <end position="107"/>
    </location>
</feature>
<evidence type="ECO:0000259" key="2">
    <source>
        <dbReference type="Pfam" id="PF01052"/>
    </source>
</evidence>